<dbReference type="EMBL" id="JAUMIT010000001">
    <property type="protein sequence ID" value="MDO3693803.1"/>
    <property type="molecule type" value="Genomic_DNA"/>
</dbReference>
<sequence>MKKIISVVVLLFGIVSFSQSIKVDESLTFSNVGSYKVDGTFFSILNVKNHKTKKYECLIYTLKDSVSYYIGKFDSDAPQNLELYHRAENNLVLVFSTKERFYNSTPAYNDEQKDYTLFSINLTSKEANTEKLYLATPTLKFSSKDYSCFVYIDKEKFEIVTIKDYKKKEKSETVLPNEIVKSYAKTKFKALTVVSGIGYSENIGAPGDRLFYDEDNIYMTYLNPKIRHSLILKFTRNENKFMWSGYNELPFGFDKKVKGYNSFLTRDRFYFIAENENQVSFSNVDLKSNVIKNYNLNDLARKDTIDKIMLTKVILGIGSKNKVPSLTVYKQKGTDNEIVSVSCISRETYYNDLFQMQFHQQMMMQQQQMMQQQMQNIKASIPGGFNVISIPYPFINDKTVDKKILKFVIDSNQQIMKYRGEEFELKKIDYAKDVDLLESYLDNKIDKFKIKYMSFIRLKNEGLYYAYYDKRKDEIVFGILKIDESN</sequence>
<reference evidence="1" key="1">
    <citation type="submission" date="2023-07" db="EMBL/GenBank/DDBJ databases">
        <title>Wenyingzhuangia sp. chi5 genome sequencing and assembly.</title>
        <authorList>
            <person name="Park S."/>
        </authorList>
    </citation>
    <scope>NUCLEOTIDE SEQUENCE</scope>
    <source>
        <strain evidence="1">Chi5</strain>
    </source>
</reference>
<dbReference type="Proteomes" id="UP001168642">
    <property type="component" value="Unassembled WGS sequence"/>
</dbReference>
<name>A0ABT8VPA6_9FLAO</name>
<accession>A0ABT8VPA6</accession>
<evidence type="ECO:0000313" key="1">
    <source>
        <dbReference type="EMBL" id="MDO3693803.1"/>
    </source>
</evidence>
<dbReference type="RefSeq" id="WP_302883053.1">
    <property type="nucleotide sequence ID" value="NZ_JAUMIT010000001.1"/>
</dbReference>
<gene>
    <name evidence="1" type="ORF">QVZ41_02940</name>
</gene>
<protein>
    <recommendedName>
        <fullName evidence="3">6-bladed beta-propeller protein</fullName>
    </recommendedName>
</protein>
<organism evidence="1 2">
    <name type="scientific">Wenyingzhuangia gilva</name>
    <dbReference type="NCBI Taxonomy" id="3057677"/>
    <lineage>
        <taxon>Bacteria</taxon>
        <taxon>Pseudomonadati</taxon>
        <taxon>Bacteroidota</taxon>
        <taxon>Flavobacteriia</taxon>
        <taxon>Flavobacteriales</taxon>
        <taxon>Flavobacteriaceae</taxon>
        <taxon>Wenyingzhuangia</taxon>
    </lineage>
</organism>
<keyword evidence="2" id="KW-1185">Reference proteome</keyword>
<evidence type="ECO:0008006" key="3">
    <source>
        <dbReference type="Google" id="ProtNLM"/>
    </source>
</evidence>
<comment type="caution">
    <text evidence="1">The sequence shown here is derived from an EMBL/GenBank/DDBJ whole genome shotgun (WGS) entry which is preliminary data.</text>
</comment>
<evidence type="ECO:0000313" key="2">
    <source>
        <dbReference type="Proteomes" id="UP001168642"/>
    </source>
</evidence>
<proteinExistence type="predicted"/>